<dbReference type="PROSITE" id="PS50088">
    <property type="entry name" value="ANK_REPEAT"/>
    <property type="match status" value="3"/>
</dbReference>
<feature type="repeat" description="ANK" evidence="3">
    <location>
        <begin position="306"/>
        <end position="335"/>
    </location>
</feature>
<dbReference type="EMBL" id="JWZT01004669">
    <property type="protein sequence ID" value="KII63446.1"/>
    <property type="molecule type" value="Genomic_DNA"/>
</dbReference>
<dbReference type="SMART" id="SM00248">
    <property type="entry name" value="ANK"/>
    <property type="match status" value="7"/>
</dbReference>
<dbReference type="InterPro" id="IPR036770">
    <property type="entry name" value="Ankyrin_rpt-contain_sf"/>
</dbReference>
<evidence type="ECO:0000256" key="1">
    <source>
        <dbReference type="ARBA" id="ARBA00022737"/>
    </source>
</evidence>
<keyword evidence="1" id="KW-0677">Repeat</keyword>
<dbReference type="Proteomes" id="UP000031668">
    <property type="component" value="Unassembled WGS sequence"/>
</dbReference>
<dbReference type="InterPro" id="IPR002110">
    <property type="entry name" value="Ankyrin_rpt"/>
</dbReference>
<dbReference type="PANTHER" id="PTHR24123">
    <property type="entry name" value="ANKYRIN REPEAT-CONTAINING"/>
    <property type="match status" value="1"/>
</dbReference>
<dbReference type="OrthoDB" id="7464126at2759"/>
<evidence type="ECO:0000256" key="2">
    <source>
        <dbReference type="ARBA" id="ARBA00023043"/>
    </source>
</evidence>
<reference evidence="4 5" key="1">
    <citation type="journal article" date="2014" name="Genome Biol. Evol.">
        <title>The genome of the myxosporean Thelohanellus kitauei shows adaptations to nutrient acquisition within its fish host.</title>
        <authorList>
            <person name="Yang Y."/>
            <person name="Xiong J."/>
            <person name="Zhou Z."/>
            <person name="Huo F."/>
            <person name="Miao W."/>
            <person name="Ran C."/>
            <person name="Liu Y."/>
            <person name="Zhang J."/>
            <person name="Feng J."/>
            <person name="Wang M."/>
            <person name="Wang M."/>
            <person name="Wang L."/>
            <person name="Yao B."/>
        </authorList>
    </citation>
    <scope>NUCLEOTIDE SEQUENCE [LARGE SCALE GENOMIC DNA]</scope>
    <source>
        <strain evidence="4">Wuqing</strain>
    </source>
</reference>
<evidence type="ECO:0000256" key="3">
    <source>
        <dbReference type="PROSITE-ProRule" id="PRU00023"/>
    </source>
</evidence>
<dbReference type="InterPro" id="IPR051165">
    <property type="entry name" value="Multifunctional_ANK_Repeat"/>
</dbReference>
<dbReference type="Pfam" id="PF13637">
    <property type="entry name" value="Ank_4"/>
    <property type="match status" value="3"/>
</dbReference>
<dbReference type="Gene3D" id="1.25.40.20">
    <property type="entry name" value="Ankyrin repeat-containing domain"/>
    <property type="match status" value="2"/>
</dbReference>
<gene>
    <name evidence="4" type="ORF">RF11_02255</name>
</gene>
<protein>
    <submittedName>
        <fullName evidence="4">Serine/threonine-protein phosphatase 6 regulatory ankyrin repeat subunit A</fullName>
    </submittedName>
</protein>
<feature type="repeat" description="ANK" evidence="3">
    <location>
        <begin position="90"/>
        <end position="122"/>
    </location>
</feature>
<comment type="caution">
    <text evidence="4">The sequence shown here is derived from an EMBL/GenBank/DDBJ whole genome shotgun (WGS) entry which is preliminary data.</text>
</comment>
<keyword evidence="2 3" id="KW-0040">ANK repeat</keyword>
<keyword evidence="5" id="KW-1185">Reference proteome</keyword>
<dbReference type="OMA" id="GHINIMQ"/>
<accession>A0A0C2MP60</accession>
<dbReference type="AlphaFoldDB" id="A0A0C2MP60"/>
<sequence>MDGLIRSLAGQISCNLKMDAGNKILLEGCLNNNFDRVEERLSSGDDPNEFVNTANLSVPGFNTGDIARLLISKGLSLTFTGAKVNIKDKDWMTPLHYASMSGSTALVQLLLSHGADCNARDKLWRTPYHIAAAVGNYNLFELIISRLKILNIADRKGWNSLHYAAFYGHNEVFYRCSSGHIEVMSILQSSGADINCKDKKISQSSLDGNIPFHFCCLNGDSELIEFFAQRMTNLIHPNKEGQIFAHLLCFSKVDPHLFNRYVTDEVLNYKDKKGRSVIHYLAINNNYSILQWIDEKRININAQDKEGWTALHFACYQQAVEIVINLVNMGANINW</sequence>
<dbReference type="SUPFAM" id="SSF48403">
    <property type="entry name" value="Ankyrin repeat"/>
    <property type="match status" value="1"/>
</dbReference>
<dbReference type="PRINTS" id="PR01415">
    <property type="entry name" value="ANKYRIN"/>
</dbReference>
<feature type="repeat" description="ANK" evidence="3">
    <location>
        <begin position="156"/>
        <end position="199"/>
    </location>
</feature>
<evidence type="ECO:0000313" key="5">
    <source>
        <dbReference type="Proteomes" id="UP000031668"/>
    </source>
</evidence>
<dbReference type="PROSITE" id="PS50297">
    <property type="entry name" value="ANK_REP_REGION"/>
    <property type="match status" value="2"/>
</dbReference>
<evidence type="ECO:0000313" key="4">
    <source>
        <dbReference type="EMBL" id="KII63446.1"/>
    </source>
</evidence>
<name>A0A0C2MP60_THEKT</name>
<dbReference type="PANTHER" id="PTHR24123:SF33">
    <property type="entry name" value="PROTEIN HOS4"/>
    <property type="match status" value="1"/>
</dbReference>
<organism evidence="4 5">
    <name type="scientific">Thelohanellus kitauei</name>
    <name type="common">Myxosporean</name>
    <dbReference type="NCBI Taxonomy" id="669202"/>
    <lineage>
        <taxon>Eukaryota</taxon>
        <taxon>Metazoa</taxon>
        <taxon>Cnidaria</taxon>
        <taxon>Myxozoa</taxon>
        <taxon>Myxosporea</taxon>
        <taxon>Bivalvulida</taxon>
        <taxon>Platysporina</taxon>
        <taxon>Myxobolidae</taxon>
        <taxon>Thelohanellus</taxon>
    </lineage>
</organism>
<proteinExistence type="predicted"/>